<dbReference type="Proteomes" id="UP000320762">
    <property type="component" value="Unassembled WGS sequence"/>
</dbReference>
<proteinExistence type="predicted"/>
<protein>
    <submittedName>
        <fullName evidence="1">Uncharacterized protein</fullName>
    </submittedName>
</protein>
<dbReference type="STRING" id="97359.A0A550CG60"/>
<reference evidence="1 2" key="1">
    <citation type="journal article" date="2019" name="New Phytol.">
        <title>Comparative genomics reveals unique wood-decay strategies and fruiting body development in the Schizophyllaceae.</title>
        <authorList>
            <person name="Almasi E."/>
            <person name="Sahu N."/>
            <person name="Krizsan K."/>
            <person name="Balint B."/>
            <person name="Kovacs G.M."/>
            <person name="Kiss B."/>
            <person name="Cseklye J."/>
            <person name="Drula E."/>
            <person name="Henrissat B."/>
            <person name="Nagy I."/>
            <person name="Chovatia M."/>
            <person name="Adam C."/>
            <person name="LaButti K."/>
            <person name="Lipzen A."/>
            <person name="Riley R."/>
            <person name="Grigoriev I.V."/>
            <person name="Nagy L.G."/>
        </authorList>
    </citation>
    <scope>NUCLEOTIDE SEQUENCE [LARGE SCALE GENOMIC DNA]</scope>
    <source>
        <strain evidence="1 2">NL-1724</strain>
    </source>
</reference>
<dbReference type="SUPFAM" id="SSF52047">
    <property type="entry name" value="RNI-like"/>
    <property type="match status" value="1"/>
</dbReference>
<name>A0A550CG60_9AGAR</name>
<comment type="caution">
    <text evidence="1">The sequence shown here is derived from an EMBL/GenBank/DDBJ whole genome shotgun (WGS) entry which is preliminary data.</text>
</comment>
<gene>
    <name evidence="1" type="ORF">BD626DRAFT_260893</name>
</gene>
<dbReference type="EMBL" id="VDMD01000008">
    <property type="protein sequence ID" value="TRM63789.1"/>
    <property type="molecule type" value="Genomic_DNA"/>
</dbReference>
<sequence length="553" mass="61494">MASNAPRSLKLQQNLDEETLALQGLIEQCCDIANIEVYRTGDPSDVTHADRSRLSALTKSIEEKQNALRPLLSRLEILMGRSEQQKRVNKAYLSSIRRLPREILSKIFLLVAAASSDHERRSTVRWIGGCMGGRYKFAEVCRMWRSVALGTAGLWTSVHLAIRESPAPFTWSFARFEAELKLTKMMPLDVRLSGMWHSTLQSHAGEAWRLLRQEAYRWRSLDLFDLADLAEILTESIDCPILEKLRAKVDVMSLVDNEAMAHGGAVVCRPFDSLRDARQLHTIHIHLFSLFPTIQLRLPRKWKLRQITLLFENPGISQRPGLLLPVVGQFAKTLRRLSIAVLRCDLSPLPPVAAGTIQLPVLMALICSEAGYFLLEHITAPKLQYLRIELNNAPVPGAPPYPLERISAFQALRDLHLTDVSWATPSLLSTLLMVPQLSSLVLTEIKKELAGRCITADLISGLTRGGVDVDGVLTPQNPSCPLPNLTALHLTLYKSETGEAAALVASLRKLGLSRKAPGGDDDTRLAPLSAFTVRYRGSDRKRALAKDIPSWGV</sequence>
<dbReference type="AlphaFoldDB" id="A0A550CG60"/>
<evidence type="ECO:0000313" key="1">
    <source>
        <dbReference type="EMBL" id="TRM63789.1"/>
    </source>
</evidence>
<keyword evidence="2" id="KW-1185">Reference proteome</keyword>
<evidence type="ECO:0000313" key="2">
    <source>
        <dbReference type="Proteomes" id="UP000320762"/>
    </source>
</evidence>
<organism evidence="1 2">
    <name type="scientific">Schizophyllum amplum</name>
    <dbReference type="NCBI Taxonomy" id="97359"/>
    <lineage>
        <taxon>Eukaryota</taxon>
        <taxon>Fungi</taxon>
        <taxon>Dikarya</taxon>
        <taxon>Basidiomycota</taxon>
        <taxon>Agaricomycotina</taxon>
        <taxon>Agaricomycetes</taxon>
        <taxon>Agaricomycetidae</taxon>
        <taxon>Agaricales</taxon>
        <taxon>Schizophyllaceae</taxon>
        <taxon>Schizophyllum</taxon>
    </lineage>
</organism>
<dbReference type="OrthoDB" id="3365698at2759"/>
<accession>A0A550CG60</accession>